<feature type="binding site" evidence="10">
    <location>
        <begin position="53"/>
        <end position="54"/>
    </location>
    <ligand>
        <name>NAD(+)</name>
        <dbReference type="ChEBI" id="CHEBI:57540"/>
    </ligand>
</feature>
<evidence type="ECO:0000256" key="10">
    <source>
        <dbReference type="HAMAP-Rule" id="MF_00577"/>
    </source>
</evidence>
<dbReference type="InterPro" id="IPR035085">
    <property type="entry name" value="Urocanase_Rossmann-like"/>
</dbReference>
<evidence type="ECO:0000256" key="4">
    <source>
        <dbReference type="ARBA" id="ARBA00022808"/>
    </source>
</evidence>
<sequence>MTTNRHDATRRITAPTGSTLTCKSWLTEAPMRMLMNNLDPAVAERPEDLVVYGGIGRAARNWACYDKIVEVLQRLEDDETLLIQSGKPVGVFKTHADAPRVLLANSNLVPHWANWEHFNELDRKGLMMYGQMTAGSWIYIGSQGIVQGTYETFVEAGRQHYGGDLKGRWILTAGLGGMGGAQPLAATLAGACSLNIECQQSRIDFRLRTRYLDEQASDLDDALARIAQYTAAGEAMSIGLCGNAADILPELVRRGVRPDMVTDQTSAHDPLHGYLPAGWTWDEYVQRSETEPDVVVKAAKQSMAVHVQAMLAFQQQGIPTFDYGNNIRQMAQEEGVTNAFDFPGFVPAYIRPLFCQGIGPFRWAALSGDPEDIYKTDAKVKELLPDNQHLHHWLDMARERISFQGLPARICWVGLKDRVRLGQAFNEMVKNGELKAPVVIGRDHLDSGSVASPNRETESMQDGSDAVSDWPLLNALLNTAGGATWVSLHHGGGVGMGFSQHSGVVIVADGTDSAHARLGRVLRNDPGTGVMRHADAGYDLAIDCAHEHDLDLPMIPAAKGVK</sequence>
<dbReference type="FunFam" id="3.40.50.10730:FF:000001">
    <property type="entry name" value="Urocanate hydratase"/>
    <property type="match status" value="1"/>
</dbReference>
<evidence type="ECO:0000259" key="14">
    <source>
        <dbReference type="Pfam" id="PF17392"/>
    </source>
</evidence>
<organism evidence="15">
    <name type="scientific">Salinispirillum sp. LH 10-3-1</name>
    <dbReference type="NCBI Taxonomy" id="2952525"/>
    <lineage>
        <taxon>Bacteria</taxon>
        <taxon>Pseudomonadati</taxon>
        <taxon>Pseudomonadota</taxon>
        <taxon>Gammaproteobacteria</taxon>
        <taxon>Oceanospirillales</taxon>
        <taxon>Saccharospirillaceae</taxon>
        <taxon>Salinispirillum</taxon>
    </lineage>
</organism>
<keyword evidence="6 10" id="KW-0456">Lyase</keyword>
<dbReference type="InterPro" id="IPR023636">
    <property type="entry name" value="Urocanase_CS"/>
</dbReference>
<keyword evidence="4 10" id="KW-0369">Histidine metabolism</keyword>
<dbReference type="Pfam" id="PF01175">
    <property type="entry name" value="Urocanase"/>
    <property type="match status" value="1"/>
</dbReference>
<feature type="region of interest" description="Disordered" evidence="11">
    <location>
        <begin position="445"/>
        <end position="464"/>
    </location>
</feature>
<proteinExistence type="inferred from homology"/>
<dbReference type="InterPro" id="IPR036190">
    <property type="entry name" value="Urocanase_sf"/>
</dbReference>
<reference evidence="15" key="1">
    <citation type="submission" date="2022-07" db="EMBL/GenBank/DDBJ databases">
        <title>Complete genome sequence of Salinispirillum sp. LH10-3-1 capable of multiple carbohydrate inversion isolated from a soda lake.</title>
        <authorList>
            <person name="Liu J."/>
            <person name="Zhai Y."/>
            <person name="Zhang H."/>
            <person name="Yang H."/>
            <person name="Qu J."/>
            <person name="Li J."/>
        </authorList>
    </citation>
    <scope>NUCLEOTIDE SEQUENCE</scope>
    <source>
        <strain evidence="15">LH 10-3-1</strain>
    </source>
</reference>
<evidence type="ECO:0000259" key="12">
    <source>
        <dbReference type="Pfam" id="PF01175"/>
    </source>
</evidence>
<feature type="binding site" evidence="10">
    <location>
        <begin position="177"/>
        <end position="179"/>
    </location>
    <ligand>
        <name>NAD(+)</name>
        <dbReference type="ChEBI" id="CHEBI:57540"/>
    </ligand>
</feature>
<dbReference type="PIRSF" id="PIRSF001423">
    <property type="entry name" value="Urocanate_hydrat"/>
    <property type="match status" value="1"/>
</dbReference>
<dbReference type="NCBIfam" id="NF003820">
    <property type="entry name" value="PRK05414.1"/>
    <property type="match status" value="1"/>
</dbReference>
<dbReference type="NCBIfam" id="TIGR01228">
    <property type="entry name" value="hutU"/>
    <property type="match status" value="1"/>
</dbReference>
<accession>A0AB38YGM8</accession>
<keyword evidence="10" id="KW-0963">Cytoplasm</keyword>
<dbReference type="Gene3D" id="3.40.1770.10">
    <property type="entry name" value="Urocanase superfamily"/>
    <property type="match status" value="1"/>
</dbReference>
<feature type="binding site" evidence="10">
    <location>
        <position position="197"/>
    </location>
    <ligand>
        <name>NAD(+)</name>
        <dbReference type="ChEBI" id="CHEBI:57540"/>
    </ligand>
</feature>
<evidence type="ECO:0000259" key="13">
    <source>
        <dbReference type="Pfam" id="PF17391"/>
    </source>
</evidence>
<dbReference type="RefSeq" id="WP_304995824.1">
    <property type="nucleotide sequence ID" value="NZ_CP101717.1"/>
</dbReference>
<dbReference type="AlphaFoldDB" id="A0AB38YGM8"/>
<dbReference type="InterPro" id="IPR035400">
    <property type="entry name" value="Urocanase_N"/>
</dbReference>
<dbReference type="EC" id="4.2.1.49" evidence="3 10"/>
<feature type="binding site" evidence="10">
    <location>
        <begin position="264"/>
        <end position="268"/>
    </location>
    <ligand>
        <name>NAD(+)</name>
        <dbReference type="ChEBI" id="CHEBI:57540"/>
    </ligand>
</feature>
<comment type="pathway">
    <text evidence="1 10">Amino-acid degradation; L-histidine degradation into L-glutamate; N-formimidoyl-L-glutamate from L-histidine: step 2/3.</text>
</comment>
<feature type="domain" description="Urocanase Rossmann-like" evidence="12">
    <location>
        <begin position="141"/>
        <end position="349"/>
    </location>
</feature>
<dbReference type="GO" id="GO:0016153">
    <property type="term" value="F:urocanate hydratase activity"/>
    <property type="evidence" value="ECO:0007669"/>
    <property type="project" value="UniProtKB-UniRule"/>
</dbReference>
<dbReference type="SUPFAM" id="SSF111326">
    <property type="entry name" value="Urocanase"/>
    <property type="match status" value="1"/>
</dbReference>
<comment type="cofactor">
    <cofactor evidence="10">
        <name>NAD(+)</name>
        <dbReference type="ChEBI" id="CHEBI:57540"/>
    </cofactor>
    <text evidence="10">Binds 1 NAD(+) per subunit.</text>
</comment>
<dbReference type="Pfam" id="PF17392">
    <property type="entry name" value="Urocanase_C"/>
    <property type="match status" value="1"/>
</dbReference>
<feature type="binding site" evidence="10">
    <location>
        <position position="202"/>
    </location>
    <ligand>
        <name>NAD(+)</name>
        <dbReference type="ChEBI" id="CHEBI:57540"/>
    </ligand>
</feature>
<dbReference type="InterPro" id="IPR038364">
    <property type="entry name" value="Urocanase_central_sf"/>
</dbReference>
<dbReference type="Gene3D" id="3.40.50.10730">
    <property type="entry name" value="Urocanase like domains"/>
    <property type="match status" value="1"/>
</dbReference>
<evidence type="ECO:0000256" key="7">
    <source>
        <dbReference type="ARBA" id="ARBA00031640"/>
    </source>
</evidence>
<feature type="binding site" evidence="10">
    <location>
        <begin position="274"/>
        <end position="275"/>
    </location>
    <ligand>
        <name>NAD(+)</name>
        <dbReference type="ChEBI" id="CHEBI:57540"/>
    </ligand>
</feature>
<evidence type="ECO:0000256" key="1">
    <source>
        <dbReference type="ARBA" id="ARBA00004794"/>
    </source>
</evidence>
<evidence type="ECO:0000256" key="11">
    <source>
        <dbReference type="SAM" id="MobiDB-lite"/>
    </source>
</evidence>
<dbReference type="Pfam" id="PF17391">
    <property type="entry name" value="Urocanase_N"/>
    <property type="match status" value="1"/>
</dbReference>
<evidence type="ECO:0000256" key="5">
    <source>
        <dbReference type="ARBA" id="ARBA00023027"/>
    </source>
</evidence>
<feature type="domain" description="Urocanase N-terminal" evidence="13">
    <location>
        <begin position="12"/>
        <end position="138"/>
    </location>
</feature>
<feature type="domain" description="Urocanase C-terminal" evidence="14">
    <location>
        <begin position="352"/>
        <end position="546"/>
    </location>
</feature>
<evidence type="ECO:0000256" key="9">
    <source>
        <dbReference type="ARBA" id="ARBA00056569"/>
    </source>
</evidence>
<protein>
    <recommendedName>
        <fullName evidence="3 10">Urocanate hydratase</fullName>
        <shortName evidence="10">Urocanase</shortName>
        <ecNumber evidence="3 10">4.2.1.49</ecNumber>
    </recommendedName>
    <alternativeName>
        <fullName evidence="7 10">Imidazolonepropionate hydrolase</fullName>
    </alternativeName>
</protein>
<dbReference type="PANTHER" id="PTHR12216">
    <property type="entry name" value="UROCANATE HYDRATASE"/>
    <property type="match status" value="1"/>
</dbReference>
<comment type="function">
    <text evidence="9 10">Catalyzes the conversion of urocanate to 4-imidazolone-5-propionate.</text>
</comment>
<evidence type="ECO:0000256" key="2">
    <source>
        <dbReference type="ARBA" id="ARBA00007578"/>
    </source>
</evidence>
<comment type="similarity">
    <text evidence="2 10">Belongs to the urocanase family.</text>
</comment>
<dbReference type="InterPro" id="IPR035401">
    <property type="entry name" value="Urocanase_C"/>
</dbReference>
<evidence type="ECO:0000256" key="8">
    <source>
        <dbReference type="ARBA" id="ARBA00047623"/>
    </source>
</evidence>
<dbReference type="GO" id="GO:0005737">
    <property type="term" value="C:cytoplasm"/>
    <property type="evidence" value="ECO:0007669"/>
    <property type="project" value="UniProtKB-SubCell"/>
</dbReference>
<feature type="binding site" evidence="10">
    <location>
        <position position="131"/>
    </location>
    <ligand>
        <name>NAD(+)</name>
        <dbReference type="ChEBI" id="CHEBI:57540"/>
    </ligand>
</feature>
<comment type="catalytic activity">
    <reaction evidence="8 10">
        <text>4-imidazolone-5-propanoate = trans-urocanate + H2O</text>
        <dbReference type="Rhea" id="RHEA:13101"/>
        <dbReference type="ChEBI" id="CHEBI:15377"/>
        <dbReference type="ChEBI" id="CHEBI:17771"/>
        <dbReference type="ChEBI" id="CHEBI:77893"/>
        <dbReference type="EC" id="4.2.1.49"/>
    </reaction>
</comment>
<dbReference type="GO" id="GO:0006548">
    <property type="term" value="P:L-histidine catabolic process"/>
    <property type="evidence" value="ECO:0007669"/>
    <property type="project" value="UniProtKB-UniRule"/>
</dbReference>
<gene>
    <name evidence="10 15" type="primary">hutU</name>
    <name evidence="15" type="ORF">NFC81_01785</name>
</gene>
<feature type="binding site" evidence="10">
    <location>
        <position position="493"/>
    </location>
    <ligand>
        <name>NAD(+)</name>
        <dbReference type="ChEBI" id="CHEBI:57540"/>
    </ligand>
</feature>
<evidence type="ECO:0000256" key="3">
    <source>
        <dbReference type="ARBA" id="ARBA00011992"/>
    </source>
</evidence>
<dbReference type="HAMAP" id="MF_00577">
    <property type="entry name" value="HutU"/>
    <property type="match status" value="1"/>
</dbReference>
<keyword evidence="5 10" id="KW-0520">NAD</keyword>
<dbReference type="EMBL" id="CP101717">
    <property type="protein sequence ID" value="WLD58539.1"/>
    <property type="molecule type" value="Genomic_DNA"/>
</dbReference>
<comment type="subcellular location">
    <subcellularLocation>
        <location evidence="10">Cytoplasm</location>
    </subcellularLocation>
</comment>
<evidence type="ECO:0000256" key="6">
    <source>
        <dbReference type="ARBA" id="ARBA00023239"/>
    </source>
</evidence>
<name>A0AB38YGM8_9GAMM</name>
<feature type="binding site" evidence="10">
    <location>
        <begin position="243"/>
        <end position="244"/>
    </location>
    <ligand>
        <name>NAD(+)</name>
        <dbReference type="ChEBI" id="CHEBI:57540"/>
    </ligand>
</feature>
<dbReference type="InterPro" id="IPR055351">
    <property type="entry name" value="Urocanase"/>
</dbReference>
<evidence type="ECO:0000313" key="15">
    <source>
        <dbReference type="EMBL" id="WLD58539.1"/>
    </source>
</evidence>
<dbReference type="InterPro" id="IPR023637">
    <property type="entry name" value="Urocanase-like"/>
</dbReference>
<dbReference type="PANTHER" id="PTHR12216:SF4">
    <property type="entry name" value="UROCANATE HYDRATASE"/>
    <property type="match status" value="1"/>
</dbReference>
<dbReference type="PROSITE" id="PS01233">
    <property type="entry name" value="UROCANASE"/>
    <property type="match status" value="1"/>
</dbReference>
<feature type="binding site" evidence="10">
    <location>
        <position position="323"/>
    </location>
    <ligand>
        <name>NAD(+)</name>
        <dbReference type="ChEBI" id="CHEBI:57540"/>
    </ligand>
</feature>
<feature type="active site" evidence="10">
    <location>
        <position position="411"/>
    </location>
</feature>